<name>A0AA48I9H3_9ALTE</name>
<dbReference type="EMBL" id="AP027272">
    <property type="protein sequence ID" value="BDX08415.1"/>
    <property type="molecule type" value="Genomic_DNA"/>
</dbReference>
<proteinExistence type="predicted"/>
<evidence type="ECO:0000313" key="3">
    <source>
        <dbReference type="Proteomes" id="UP001333710"/>
    </source>
</evidence>
<protein>
    <submittedName>
        <fullName evidence="2">Extradiol dioxygenase</fullName>
    </submittedName>
</protein>
<dbReference type="Proteomes" id="UP001333710">
    <property type="component" value="Chromosome"/>
</dbReference>
<accession>A0AA48I9H3</accession>
<dbReference type="RefSeq" id="WP_338294485.1">
    <property type="nucleotide sequence ID" value="NZ_AP027272.1"/>
</dbReference>
<sequence>MKQCLSAVSIIVSDYDKAIDFYCQKLGFELLEDIDQGRKRWVTVRPKGATETQIVLAQASNEAQQKLIGQQGADRVWLFLQTDDFYRDHKAMLAKGVKFLESPREEPYGIVAVFEDEFGNKWDLIEKR</sequence>
<dbReference type="InterPro" id="IPR004360">
    <property type="entry name" value="Glyas_Fos-R_dOase_dom"/>
</dbReference>
<keyword evidence="2" id="KW-0223">Dioxygenase</keyword>
<dbReference type="GO" id="GO:0051213">
    <property type="term" value="F:dioxygenase activity"/>
    <property type="evidence" value="ECO:0007669"/>
    <property type="project" value="UniProtKB-KW"/>
</dbReference>
<feature type="domain" description="VOC" evidence="1">
    <location>
        <begin position="3"/>
        <end position="127"/>
    </location>
</feature>
<dbReference type="Pfam" id="PF00903">
    <property type="entry name" value="Glyoxalase"/>
    <property type="match status" value="1"/>
</dbReference>
<dbReference type="InterPro" id="IPR029068">
    <property type="entry name" value="Glyas_Bleomycin-R_OHBP_Dase"/>
</dbReference>
<keyword evidence="2" id="KW-0560">Oxidoreductase</keyword>
<dbReference type="KEGG" id="pmaw:MACH26_39360"/>
<dbReference type="CDD" id="cd07263">
    <property type="entry name" value="VOC_like"/>
    <property type="match status" value="1"/>
</dbReference>
<organism evidence="2 3">
    <name type="scientific">Planctobacterium marinum</name>
    <dbReference type="NCBI Taxonomy" id="1631968"/>
    <lineage>
        <taxon>Bacteria</taxon>
        <taxon>Pseudomonadati</taxon>
        <taxon>Pseudomonadota</taxon>
        <taxon>Gammaproteobacteria</taxon>
        <taxon>Alteromonadales</taxon>
        <taxon>Alteromonadaceae</taxon>
        <taxon>Planctobacterium</taxon>
    </lineage>
</organism>
<dbReference type="PANTHER" id="PTHR36437:SF2">
    <property type="entry name" value="GLYOXALASE_BLEOMYCIN RESISTANCE PROTEIN_DIOXYGENASE"/>
    <property type="match status" value="1"/>
</dbReference>
<dbReference type="SUPFAM" id="SSF54593">
    <property type="entry name" value="Glyoxalase/Bleomycin resistance protein/Dihydroxybiphenyl dioxygenase"/>
    <property type="match status" value="1"/>
</dbReference>
<evidence type="ECO:0000259" key="1">
    <source>
        <dbReference type="PROSITE" id="PS51819"/>
    </source>
</evidence>
<dbReference type="InterPro" id="IPR037523">
    <property type="entry name" value="VOC_core"/>
</dbReference>
<dbReference type="Gene3D" id="3.10.180.10">
    <property type="entry name" value="2,3-Dihydroxybiphenyl 1,2-Dioxygenase, domain 1"/>
    <property type="match status" value="1"/>
</dbReference>
<evidence type="ECO:0000313" key="2">
    <source>
        <dbReference type="EMBL" id="BDX08415.1"/>
    </source>
</evidence>
<reference evidence="2" key="1">
    <citation type="submission" date="2023-01" db="EMBL/GenBank/DDBJ databases">
        <title>Complete genome sequence of Planctobacterium marinum strain Dej080120_11.</title>
        <authorList>
            <person name="Ueki S."/>
            <person name="Maruyama F."/>
        </authorList>
    </citation>
    <scope>NUCLEOTIDE SEQUENCE</scope>
    <source>
        <strain evidence="2">Dej080120_11</strain>
    </source>
</reference>
<dbReference type="AlphaFoldDB" id="A0AA48I9H3"/>
<keyword evidence="3" id="KW-1185">Reference proteome</keyword>
<dbReference type="PROSITE" id="PS51819">
    <property type="entry name" value="VOC"/>
    <property type="match status" value="1"/>
</dbReference>
<dbReference type="PANTHER" id="PTHR36437">
    <property type="entry name" value="GLYOXALASE/BLEOMYCIN RESISTANCE PROTEIN/DIOXYGENASE"/>
    <property type="match status" value="1"/>
</dbReference>
<gene>
    <name evidence="2" type="ORF">MACH26_39360</name>
</gene>